<comment type="caution">
    <text evidence="10">The sequence shown here is derived from an EMBL/GenBank/DDBJ whole genome shotgun (WGS) entry which is preliminary data.</text>
</comment>
<dbReference type="InterPro" id="IPR050250">
    <property type="entry name" value="Macrolide_Exporter_MacB"/>
</dbReference>
<feature type="domain" description="ABC3 transporter permease C-terminal" evidence="9">
    <location>
        <begin position="833"/>
        <end position="949"/>
    </location>
</feature>
<proteinExistence type="inferred from homology"/>
<feature type="transmembrane region" description="Helical" evidence="8">
    <location>
        <begin position="478"/>
        <end position="507"/>
    </location>
</feature>
<feature type="transmembrane region" description="Helical" evidence="8">
    <location>
        <begin position="12"/>
        <end position="36"/>
    </location>
</feature>
<keyword evidence="5 8" id="KW-0472">Membrane</keyword>
<feature type="transmembrane region" description="Helical" evidence="8">
    <location>
        <begin position="289"/>
        <end position="313"/>
    </location>
</feature>
<gene>
    <name evidence="10" type="ORF">G1C96_0991</name>
</gene>
<organism evidence="10 11">
    <name type="scientific">Bifidobacterium moraviense</name>
    <dbReference type="NCBI Taxonomy" id="2675323"/>
    <lineage>
        <taxon>Bacteria</taxon>
        <taxon>Bacillati</taxon>
        <taxon>Actinomycetota</taxon>
        <taxon>Actinomycetes</taxon>
        <taxon>Bifidobacteriales</taxon>
        <taxon>Bifidobacteriaceae</taxon>
        <taxon>Bifidobacterium</taxon>
    </lineage>
</organism>
<evidence type="ECO:0000256" key="7">
    <source>
        <dbReference type="SAM" id="MobiDB-lite"/>
    </source>
</evidence>
<dbReference type="AlphaFoldDB" id="A0A7Y0HYH6"/>
<evidence type="ECO:0000256" key="5">
    <source>
        <dbReference type="ARBA" id="ARBA00023136"/>
    </source>
</evidence>
<feature type="transmembrane region" description="Helical" evidence="8">
    <location>
        <begin position="876"/>
        <end position="900"/>
    </location>
</feature>
<dbReference type="GO" id="GO:0022857">
    <property type="term" value="F:transmembrane transporter activity"/>
    <property type="evidence" value="ECO:0007669"/>
    <property type="project" value="TreeGrafter"/>
</dbReference>
<dbReference type="Proteomes" id="UP000588277">
    <property type="component" value="Unassembled WGS sequence"/>
</dbReference>
<dbReference type="PANTHER" id="PTHR30572:SF4">
    <property type="entry name" value="ABC TRANSPORTER PERMEASE YTRF"/>
    <property type="match status" value="1"/>
</dbReference>
<feature type="domain" description="ABC3 transporter permease C-terminal" evidence="9">
    <location>
        <begin position="292"/>
        <end position="411"/>
    </location>
</feature>
<keyword evidence="11" id="KW-1185">Reference proteome</keyword>
<accession>A0A7Y0HYH6</accession>
<keyword evidence="4 8" id="KW-1133">Transmembrane helix</keyword>
<evidence type="ECO:0000313" key="11">
    <source>
        <dbReference type="Proteomes" id="UP000588277"/>
    </source>
</evidence>
<evidence type="ECO:0000256" key="8">
    <source>
        <dbReference type="SAM" id="Phobius"/>
    </source>
</evidence>
<sequence length="957" mass="98650">MIRIGLRDARAHLGRFAMSIVAIALGVAFVVGSFGFRAMMNDQVAQMMATNADHDVYVRGTDRTDDGDDGSAAVSASGVSSSKYNPVATDLTGTIDAVPGTEPVAVTYAVSGLVLVDGAGDPVSTMGSPTLGIGMSAEHPWRAATFTAGTYPSGDGEVALHEFAARRAGLTVGDTAKVVYDDGPRDVTVSGVFATSSAQAGAIILGLDPATAKHYSDLKTSDPTTTDAIGVYGDANGGAPLTDAQQRSLADAVNAALPADAHAHAVTGDEYRAEATSSTQDALGFVQPLILIFAAIALFVGSFIIANTFSMIVRESMRGYALLRSIGASPMQVFATVIVQALVLGAIGSALGIGLGWGMTELIAAGLARMGTPLSGSAAPSATDALTGLAVGLMVTLVGAAMPARHAAYAPPIQAMNETVNPERPVARRGAAGAALCVLGAAAWLWIWRIAAMDGVPTGVPALDGFAAWTGAGWPLGVGAACLVVGVIVLGPALVGPAGTVLGWIPAHVFRVTGRLAARNLARARRRSANTAAALFVGVAIVSCLGVIASSAKASVNGIVDTGLKADFAVMSASSGRIPQGAEDAIRAVDGIKSVSANRFLFGAKFDGERVRGMTFAAQDTLFTDVFAPEAESGDANAALRGGQLVVGKDIADDRGWKVGDTVDVSTENTVVDEDATRKAAQDYQDQVAARIAQLQTELAQQTAARQVAAAQQTAAQIQQIGDEARQVDQSRFVRTTTRRVSRQVTVGAIIDNSVYRTCIIVNDALGDELGTKETMVTMAMYLAAEPGQDLASLETRLREAVRPYYVVSVMNRDDYKSTMGSMVDQVLLILYALLALSIVIAIFGIVNTLALSVSERTREIGLLRAIGTSRGQVRGMLGIEAAIIAVFGTLLGLVVGVAAGVVIRATYAADGLEVLSIPWGQIGLFLALSVLVGLVASVSPASHALRQPVLDAVGDE</sequence>
<dbReference type="EMBL" id="JAAIIH010000005">
    <property type="protein sequence ID" value="NMN00412.1"/>
    <property type="molecule type" value="Genomic_DNA"/>
</dbReference>
<keyword evidence="2" id="KW-1003">Cell membrane</keyword>
<feature type="region of interest" description="Disordered" evidence="7">
    <location>
        <begin position="59"/>
        <end position="81"/>
    </location>
</feature>
<dbReference type="Pfam" id="PF02687">
    <property type="entry name" value="FtsX"/>
    <property type="match status" value="2"/>
</dbReference>
<evidence type="ECO:0000256" key="4">
    <source>
        <dbReference type="ARBA" id="ARBA00022989"/>
    </source>
</evidence>
<evidence type="ECO:0000256" key="1">
    <source>
        <dbReference type="ARBA" id="ARBA00004651"/>
    </source>
</evidence>
<comment type="subcellular location">
    <subcellularLocation>
        <location evidence="1">Cell membrane</location>
        <topology evidence="1">Multi-pass membrane protein</topology>
    </subcellularLocation>
</comment>
<feature type="compositionally biased region" description="Low complexity" evidence="7">
    <location>
        <begin position="70"/>
        <end position="81"/>
    </location>
</feature>
<name>A0A7Y0HYH6_9BIFI</name>
<dbReference type="RefSeq" id="WP_169275564.1">
    <property type="nucleotide sequence ID" value="NZ_JAAIIH010000005.1"/>
</dbReference>
<feature type="transmembrane region" description="Helical" evidence="8">
    <location>
        <begin position="528"/>
        <end position="549"/>
    </location>
</feature>
<evidence type="ECO:0000313" key="10">
    <source>
        <dbReference type="EMBL" id="NMN00412.1"/>
    </source>
</evidence>
<feature type="transmembrane region" description="Helical" evidence="8">
    <location>
        <begin position="426"/>
        <end position="447"/>
    </location>
</feature>
<comment type="similarity">
    <text evidence="6">Belongs to the ABC-4 integral membrane protein family.</text>
</comment>
<feature type="transmembrane region" description="Helical" evidence="8">
    <location>
        <begin position="829"/>
        <end position="855"/>
    </location>
</feature>
<feature type="transmembrane region" description="Helical" evidence="8">
    <location>
        <begin position="333"/>
        <end position="357"/>
    </location>
</feature>
<evidence type="ECO:0000256" key="3">
    <source>
        <dbReference type="ARBA" id="ARBA00022692"/>
    </source>
</evidence>
<keyword evidence="3 8" id="KW-0812">Transmembrane</keyword>
<protein>
    <submittedName>
        <fullName evidence="10">ABC transporter permease</fullName>
    </submittedName>
</protein>
<evidence type="ECO:0000256" key="6">
    <source>
        <dbReference type="ARBA" id="ARBA00038076"/>
    </source>
</evidence>
<reference evidence="10 11" key="1">
    <citation type="submission" date="2020-02" db="EMBL/GenBank/DDBJ databases">
        <title>Characterization of phylogenetic diversity of novel bifidobacterial species isolated in Czech ZOOs.</title>
        <authorList>
            <person name="Lugli G.A."/>
            <person name="Vera N.B."/>
            <person name="Ventura M."/>
        </authorList>
    </citation>
    <scope>NUCLEOTIDE SEQUENCE [LARGE SCALE GENOMIC DNA]</scope>
    <source>
        <strain evidence="10 11">DSM 109958</strain>
    </source>
</reference>
<feature type="transmembrane region" description="Helical" evidence="8">
    <location>
        <begin position="385"/>
        <end position="405"/>
    </location>
</feature>
<evidence type="ECO:0000256" key="2">
    <source>
        <dbReference type="ARBA" id="ARBA00022475"/>
    </source>
</evidence>
<dbReference type="GO" id="GO:0005886">
    <property type="term" value="C:plasma membrane"/>
    <property type="evidence" value="ECO:0007669"/>
    <property type="project" value="UniProtKB-SubCell"/>
</dbReference>
<evidence type="ECO:0000259" key="9">
    <source>
        <dbReference type="Pfam" id="PF02687"/>
    </source>
</evidence>
<dbReference type="InterPro" id="IPR003838">
    <property type="entry name" value="ABC3_permease_C"/>
</dbReference>
<dbReference type="PANTHER" id="PTHR30572">
    <property type="entry name" value="MEMBRANE COMPONENT OF TRANSPORTER-RELATED"/>
    <property type="match status" value="1"/>
</dbReference>
<feature type="transmembrane region" description="Helical" evidence="8">
    <location>
        <begin position="920"/>
        <end position="939"/>
    </location>
</feature>